<evidence type="ECO:0000313" key="2">
    <source>
        <dbReference type="EMBL" id="WOO80469.1"/>
    </source>
</evidence>
<gene>
    <name evidence="2" type="ORF">LOC62_03G003991</name>
</gene>
<feature type="region of interest" description="Disordered" evidence="1">
    <location>
        <begin position="177"/>
        <end position="250"/>
    </location>
</feature>
<dbReference type="EMBL" id="CP086716">
    <property type="protein sequence ID" value="WOO80469.1"/>
    <property type="molecule type" value="Genomic_DNA"/>
</dbReference>
<keyword evidence="3" id="KW-1185">Reference proteome</keyword>
<evidence type="ECO:0000256" key="1">
    <source>
        <dbReference type="SAM" id="MobiDB-lite"/>
    </source>
</evidence>
<name>A0AAF0Y9S5_9TREE</name>
<dbReference type="AlphaFoldDB" id="A0AAF0Y9S5"/>
<feature type="compositionally biased region" description="Low complexity" evidence="1">
    <location>
        <begin position="207"/>
        <end position="231"/>
    </location>
</feature>
<reference evidence="2" key="1">
    <citation type="submission" date="2023-10" db="EMBL/GenBank/DDBJ databases">
        <authorList>
            <person name="Noh H."/>
        </authorList>
    </citation>
    <scope>NUCLEOTIDE SEQUENCE</scope>
    <source>
        <strain evidence="2">DUCC4014</strain>
    </source>
</reference>
<proteinExistence type="predicted"/>
<organism evidence="2 3">
    <name type="scientific">Vanrija pseudolonga</name>
    <dbReference type="NCBI Taxonomy" id="143232"/>
    <lineage>
        <taxon>Eukaryota</taxon>
        <taxon>Fungi</taxon>
        <taxon>Dikarya</taxon>
        <taxon>Basidiomycota</taxon>
        <taxon>Agaricomycotina</taxon>
        <taxon>Tremellomycetes</taxon>
        <taxon>Trichosporonales</taxon>
        <taxon>Trichosporonaceae</taxon>
        <taxon>Vanrija</taxon>
    </lineage>
</organism>
<dbReference type="RefSeq" id="XP_062626501.1">
    <property type="nucleotide sequence ID" value="XM_062770517.1"/>
</dbReference>
<dbReference type="Proteomes" id="UP000827549">
    <property type="component" value="Chromosome 3"/>
</dbReference>
<feature type="compositionally biased region" description="Basic and acidic residues" evidence="1">
    <location>
        <begin position="111"/>
        <end position="128"/>
    </location>
</feature>
<evidence type="ECO:0000313" key="3">
    <source>
        <dbReference type="Proteomes" id="UP000827549"/>
    </source>
</evidence>
<feature type="region of interest" description="Disordered" evidence="1">
    <location>
        <begin position="87"/>
        <end position="154"/>
    </location>
</feature>
<sequence>MGVAPPAVHQPPAEATSDGAATPLPHQSTIVPNFTERGYTADQVAKHLSLTQMHDNQKEKLERMRVEEVAILNRMCKQMEAVSDKAQFKAMRASAPTKAKPPPKTTKGSRTKADRQASGEAKPYDRPGSRTPGRTPHPELPEAVSTMPPYPTYQQVLSPAATPLASSPAPTPVPHAYSPANMSLSSTPIPAPMPLAYQHPPNGMSPQQQAQQQAQLAAQEQFQQQQQRQQQLEGFSSYPHLPQGLPQQVPRAPQISEEEFRRYEEQQRQVKAFNLLAMQARERAAHGSSTPQTPHPDAEHAPAISAPALTAQVDISQQRTPVDSGVIPHAHTAPVDQSYDTPSTAWQDATPGPATYQGMSQAQLDHVNGVGPSAPADAQSHHEHPLVKDGHILDMAGYLAVSTESVDVDMPMAPPEAVTLPFPSPTPQEEVDVEESMDDLLVRMGLIPPNDPLPRGIFDGVAIGQSDENVSTSNNSLQAQAEVGPPNITPIVDDISNEMMEEADPITVERALQDLEEFAANFPYGPWEDHLREDPIPEF</sequence>
<dbReference type="GeneID" id="87807232"/>
<accession>A0AAF0Y9S5</accession>
<protein>
    <submittedName>
        <fullName evidence="2">Uncharacterized protein</fullName>
    </submittedName>
</protein>
<feature type="region of interest" description="Disordered" evidence="1">
    <location>
        <begin position="1"/>
        <end position="27"/>
    </location>
</feature>